<dbReference type="SUPFAM" id="SSF53098">
    <property type="entry name" value="Ribonuclease H-like"/>
    <property type="match status" value="1"/>
</dbReference>
<evidence type="ECO:0000313" key="2">
    <source>
        <dbReference type="EMBL" id="KAL3777707.1"/>
    </source>
</evidence>
<evidence type="ECO:0000313" key="3">
    <source>
        <dbReference type="Proteomes" id="UP001530400"/>
    </source>
</evidence>
<keyword evidence="1" id="KW-0732">Signal</keyword>
<evidence type="ECO:0008006" key="4">
    <source>
        <dbReference type="Google" id="ProtNLM"/>
    </source>
</evidence>
<dbReference type="Proteomes" id="UP001530400">
    <property type="component" value="Unassembled WGS sequence"/>
</dbReference>
<dbReference type="InterPro" id="IPR036397">
    <property type="entry name" value="RNaseH_sf"/>
</dbReference>
<reference evidence="2 3" key="1">
    <citation type="submission" date="2024-10" db="EMBL/GenBank/DDBJ databases">
        <title>Updated reference genomes for cyclostephanoid diatoms.</title>
        <authorList>
            <person name="Roberts W.R."/>
            <person name="Alverson A.J."/>
        </authorList>
    </citation>
    <scope>NUCLEOTIDE SEQUENCE [LARGE SCALE GENOMIC DNA]</scope>
    <source>
        <strain evidence="2 3">AJA010-31</strain>
    </source>
</reference>
<feature type="chain" id="PRO_5044810241" description="RNase H type-1 domain-containing protein" evidence="1">
    <location>
        <begin position="17"/>
        <end position="401"/>
    </location>
</feature>
<dbReference type="InterPro" id="IPR012337">
    <property type="entry name" value="RNaseH-like_sf"/>
</dbReference>
<proteinExistence type="predicted"/>
<comment type="caution">
    <text evidence="2">The sequence shown here is derived from an EMBL/GenBank/DDBJ whole genome shotgun (WGS) entry which is preliminary data.</text>
</comment>
<dbReference type="AlphaFoldDB" id="A0ABD3NPG4"/>
<name>A0ABD3NPG4_9STRA</name>
<dbReference type="EMBL" id="JALLPJ020001030">
    <property type="protein sequence ID" value="KAL3777707.1"/>
    <property type="molecule type" value="Genomic_DNA"/>
</dbReference>
<evidence type="ECO:0000256" key="1">
    <source>
        <dbReference type="SAM" id="SignalP"/>
    </source>
</evidence>
<dbReference type="Gene3D" id="3.30.420.10">
    <property type="entry name" value="Ribonuclease H-like superfamily/Ribonuclease H"/>
    <property type="match status" value="1"/>
</dbReference>
<accession>A0ABD3NPG4</accession>
<feature type="signal peptide" evidence="1">
    <location>
        <begin position="1"/>
        <end position="16"/>
    </location>
</feature>
<protein>
    <recommendedName>
        <fullName evidence="4">RNase H type-1 domain-containing protein</fullName>
    </recommendedName>
</protein>
<keyword evidence="3" id="KW-1185">Reference proteome</keyword>
<organism evidence="2 3">
    <name type="scientific">Cyclotella atomus</name>
    <dbReference type="NCBI Taxonomy" id="382360"/>
    <lineage>
        <taxon>Eukaryota</taxon>
        <taxon>Sar</taxon>
        <taxon>Stramenopiles</taxon>
        <taxon>Ochrophyta</taxon>
        <taxon>Bacillariophyta</taxon>
        <taxon>Coscinodiscophyceae</taxon>
        <taxon>Thalassiosirophycidae</taxon>
        <taxon>Stephanodiscales</taxon>
        <taxon>Stephanodiscaceae</taxon>
        <taxon>Cyclotella</taxon>
    </lineage>
</organism>
<sequence length="401" mass="44647">MLGFSILSLVLHFDGSLRPPRDPIPGFTRYTPKSLNIDKMASCSAAILSDGADLHSMGGKMLNLLPGMTSADAEYEGLLMGLDKLRSYLSNEQNMNAFMSRSDPALTVKGDCKVIVDQFQGKSAPRKMEMKYLSATDKIRSIQNMCSAQSDKKISVRFQHIPRDDNHLCDAICRLLVNQKQRSSVASIYNAIKLGESEVPENSSGPIKKKSKKKTIASKNSHFQTALDGIVSSTELDVQLCHSSQLALACELASAAMQQNDDVVISELSDFFLLMSRRWGRIYYYEDANSWEVKNSLADLSMQCKELATQSFRSTSDEDTIRNGVSELLQKLTIFFTNNNDMESTGGVETPYMDVSELVDEIDNEGWKEVQQWDLLASDAIKRDVTTLESGVWLSPRVIQS</sequence>
<gene>
    <name evidence="2" type="ORF">ACHAWO_005619</name>
</gene>